<keyword evidence="2" id="KW-0998">Cell outer membrane</keyword>
<evidence type="ECO:0000256" key="3">
    <source>
        <dbReference type="SAM" id="SignalP"/>
    </source>
</evidence>
<name>A0A7T4TC66_9BURK</name>
<keyword evidence="2" id="KW-0354">Hemolysis</keyword>
<feature type="signal peptide" evidence="3">
    <location>
        <begin position="1"/>
        <end position="22"/>
    </location>
</feature>
<geneLocation type="plasmid" evidence="4 5">
    <name>unnamed</name>
</geneLocation>
<keyword evidence="5" id="KW-1185">Reference proteome</keyword>
<keyword evidence="2" id="KW-0472">Membrane</keyword>
<dbReference type="RefSeq" id="WP_042329747.1">
    <property type="nucleotide sequence ID" value="NZ_CP066077.1"/>
</dbReference>
<keyword evidence="4" id="KW-0614">Plasmid</keyword>
<keyword evidence="3" id="KW-0732">Signal</keyword>
<dbReference type="PANTHER" id="PTHR30203">
    <property type="entry name" value="OUTER MEMBRANE CATION EFFLUX PROTEIN"/>
    <property type="match status" value="1"/>
</dbReference>
<comment type="function">
    <text evidence="2">CyaE is necessary for transport of calmodulin-sensitive adenylate cyclase-hemolysin (cyclolysin).</text>
</comment>
<dbReference type="InterPro" id="IPR010131">
    <property type="entry name" value="MdtP/NodT-like"/>
</dbReference>
<dbReference type="KEGG" id="pgis:I6I06_28405"/>
<dbReference type="EMBL" id="CP066077">
    <property type="protein sequence ID" value="QQC67922.1"/>
    <property type="molecule type" value="Genomic_DNA"/>
</dbReference>
<evidence type="ECO:0000256" key="1">
    <source>
        <dbReference type="ARBA" id="ARBA00007613"/>
    </source>
</evidence>
<dbReference type="GO" id="GO:0015562">
    <property type="term" value="F:efflux transmembrane transporter activity"/>
    <property type="evidence" value="ECO:0007669"/>
    <property type="project" value="InterPro"/>
</dbReference>
<dbReference type="Pfam" id="PF02321">
    <property type="entry name" value="OEP"/>
    <property type="match status" value="2"/>
</dbReference>
<dbReference type="Gene3D" id="1.20.1600.10">
    <property type="entry name" value="Outer membrane efflux proteins (OEP)"/>
    <property type="match status" value="1"/>
</dbReference>
<dbReference type="SUPFAM" id="SSF56954">
    <property type="entry name" value="Outer membrane efflux proteins (OEP)"/>
    <property type="match status" value="1"/>
</dbReference>
<reference evidence="4 5" key="1">
    <citation type="submission" date="2020-12" db="EMBL/GenBank/DDBJ databases">
        <title>FDA dAtabase for Regulatory Grade micrObial Sequences (FDA-ARGOS): Supporting development and validation of Infectious Disease Dx tests.</title>
        <authorList>
            <person name="Nelson B."/>
            <person name="Plummer A."/>
            <person name="Tallon L."/>
            <person name="Sadzewicz L."/>
            <person name="Zhao X."/>
            <person name="Boylan J."/>
            <person name="Ott S."/>
            <person name="Bowen H."/>
            <person name="Vavikolanu K."/>
            <person name="Mehta A."/>
            <person name="Aluvathingal J."/>
            <person name="Nadendla S."/>
            <person name="Myers T."/>
            <person name="Yan Y."/>
            <person name="Sichtig H."/>
        </authorList>
    </citation>
    <scope>NUCLEOTIDE SEQUENCE [LARGE SCALE GENOMIC DNA]</scope>
    <source>
        <strain evidence="4 5">FDAARGOS_1049</strain>
        <plasmid evidence="4 5">unnamed</plasmid>
    </source>
</reference>
<accession>A0A7T4TC66</accession>
<protein>
    <recommendedName>
        <fullName evidence="2">Protein CyaE</fullName>
    </recommendedName>
</protein>
<sequence>MVRTFLVVTCAAALLCPSGAEAQWFDVYGTQKLVSGTPAAPLLKNVSCQPVVVDHSIELEEAILQAVCANPQARQAWAAARAQAAAVGLDEAAYLPTLSATGGYERDTLSTTYDASAFGQGSLRSSQNSSSKYGMLNLSWVLFDFGKRRAALRQASQLLAAANATQDDVLQTVFFDAARAYYAVRDAQASVDAARQTEDIAKESLAEASAKHNAGAGTLSDQLQAQTTYRRAVIDRVNAEGDARTAIGTLAVAMGFDANTPVRVAPSEPTTSSAEFSEGVDQLIEEAKARQPKLVAARAKLEAARANVEAARAEGRPTISLLGSLTQNNPSYQQQPQSLPITGSRGSTIGIQVTIPLFEGFASDYRVAQAQAQADAQEADMQNTDLQVSLDVWRSYQSLQADMANMDNSKALLADAQRSLGIARGRYKAGVGTVTELLNSQTALADAQKQRVLAVSKWRTARLRLASSLGNLGLWNNK</sequence>
<comment type="subcellular location">
    <subcellularLocation>
        <location evidence="2">Cell outer membrane</location>
        <topology evidence="2">Peripheral membrane protein</topology>
    </subcellularLocation>
</comment>
<dbReference type="PANTHER" id="PTHR30203:SF29">
    <property type="entry name" value="PROTEIN CYAE"/>
    <property type="match status" value="1"/>
</dbReference>
<dbReference type="InterPro" id="IPR003423">
    <property type="entry name" value="OMP_efflux"/>
</dbReference>
<evidence type="ECO:0000256" key="2">
    <source>
        <dbReference type="PIRNR" id="PIRNR001892"/>
    </source>
</evidence>
<dbReference type="GO" id="GO:0009279">
    <property type="term" value="C:cell outer membrane"/>
    <property type="evidence" value="ECO:0007669"/>
    <property type="project" value="UniProtKB-SubCell"/>
</dbReference>
<organism evidence="4 5">
    <name type="scientific">Paraburkholderia ginsengisoli</name>
    <dbReference type="NCBI Taxonomy" id="311231"/>
    <lineage>
        <taxon>Bacteria</taxon>
        <taxon>Pseudomonadati</taxon>
        <taxon>Pseudomonadota</taxon>
        <taxon>Betaproteobacteria</taxon>
        <taxon>Burkholderiales</taxon>
        <taxon>Burkholderiaceae</taxon>
        <taxon>Paraburkholderia</taxon>
    </lineage>
</organism>
<proteinExistence type="inferred from homology"/>
<gene>
    <name evidence="4" type="ORF">I6I06_28405</name>
</gene>
<evidence type="ECO:0000313" key="5">
    <source>
        <dbReference type="Proteomes" id="UP000595610"/>
    </source>
</evidence>
<comment type="similarity">
    <text evidence="1 2">Belongs to the outer membrane factor (OMF) (TC 1.B.17) family.</text>
</comment>
<feature type="chain" id="PRO_5033002248" description="Protein CyaE" evidence="3">
    <location>
        <begin position="23"/>
        <end position="478"/>
    </location>
</feature>
<keyword evidence="2" id="KW-0204">Cytolysis</keyword>
<dbReference type="GO" id="GO:0031640">
    <property type="term" value="P:killing of cells of another organism"/>
    <property type="evidence" value="ECO:0007669"/>
    <property type="project" value="UniProtKB-KW"/>
</dbReference>
<dbReference type="Proteomes" id="UP000595610">
    <property type="component" value="Plasmid unnamed"/>
</dbReference>
<dbReference type="PIRSF" id="PIRSF001892">
    <property type="entry name" value="CyaE"/>
    <property type="match status" value="1"/>
</dbReference>
<keyword evidence="2" id="KW-0813">Transport</keyword>
<dbReference type="InterPro" id="IPR028351">
    <property type="entry name" value="CyaE"/>
</dbReference>
<evidence type="ECO:0000313" key="4">
    <source>
        <dbReference type="EMBL" id="QQC67922.1"/>
    </source>
</evidence>
<dbReference type="AlphaFoldDB" id="A0A7T4TC66"/>